<dbReference type="EMBL" id="BAABBN010000007">
    <property type="protein sequence ID" value="GAA3927901.1"/>
    <property type="molecule type" value="Genomic_DNA"/>
</dbReference>
<feature type="domain" description="Type 4 fimbrial biogenesis protein PilX N-terminal" evidence="1">
    <location>
        <begin position="13"/>
        <end position="60"/>
    </location>
</feature>
<sequence>MMNKPMNTMKNQQGSVLLFCLVILFVLTVLAVSTMSTSLLDEKMAKNVQIRQSIFQATQTELHSQVDYYERFDYQWLYNAVDLWLKSPNPKAWLNAPVAVQPPLESAQSGMTKTVALTFTGEMVAPGSSFGKFTGYGYDLRSSTTLNNSNITSDQSQGMILIVPQE</sequence>
<dbReference type="InterPro" id="IPR025746">
    <property type="entry name" value="PilX_N_dom"/>
</dbReference>
<evidence type="ECO:0000313" key="3">
    <source>
        <dbReference type="Proteomes" id="UP001501565"/>
    </source>
</evidence>
<dbReference type="Pfam" id="PF14341">
    <property type="entry name" value="PilX_N"/>
    <property type="match status" value="1"/>
</dbReference>
<gene>
    <name evidence="2" type="ORF">GCM10022277_25420</name>
</gene>
<dbReference type="RefSeq" id="WP_344798910.1">
    <property type="nucleotide sequence ID" value="NZ_BAABBN010000007.1"/>
</dbReference>
<accession>A0ABP7MR29</accession>
<dbReference type="Proteomes" id="UP001501565">
    <property type="component" value="Unassembled WGS sequence"/>
</dbReference>
<protein>
    <recommendedName>
        <fullName evidence="1">Type 4 fimbrial biogenesis protein PilX N-terminal domain-containing protein</fullName>
    </recommendedName>
</protein>
<evidence type="ECO:0000313" key="2">
    <source>
        <dbReference type="EMBL" id="GAA3927901.1"/>
    </source>
</evidence>
<name>A0ABP7MR29_9GAMM</name>
<reference evidence="3" key="1">
    <citation type="journal article" date="2019" name="Int. J. Syst. Evol. Microbiol.">
        <title>The Global Catalogue of Microorganisms (GCM) 10K type strain sequencing project: providing services to taxonomists for standard genome sequencing and annotation.</title>
        <authorList>
            <consortium name="The Broad Institute Genomics Platform"/>
            <consortium name="The Broad Institute Genome Sequencing Center for Infectious Disease"/>
            <person name="Wu L."/>
            <person name="Ma J."/>
        </authorList>
    </citation>
    <scope>NUCLEOTIDE SEQUENCE [LARGE SCALE GENOMIC DNA]</scope>
    <source>
        <strain evidence="3">JCM 17551</strain>
    </source>
</reference>
<organism evidence="2 3">
    <name type="scientific">Litoribacillus peritrichatus</name>
    <dbReference type="NCBI Taxonomy" id="718191"/>
    <lineage>
        <taxon>Bacteria</taxon>
        <taxon>Pseudomonadati</taxon>
        <taxon>Pseudomonadota</taxon>
        <taxon>Gammaproteobacteria</taxon>
        <taxon>Oceanospirillales</taxon>
        <taxon>Oceanospirillaceae</taxon>
        <taxon>Litoribacillus</taxon>
    </lineage>
</organism>
<comment type="caution">
    <text evidence="2">The sequence shown here is derived from an EMBL/GenBank/DDBJ whole genome shotgun (WGS) entry which is preliminary data.</text>
</comment>
<keyword evidence="3" id="KW-1185">Reference proteome</keyword>
<proteinExistence type="predicted"/>
<evidence type="ECO:0000259" key="1">
    <source>
        <dbReference type="Pfam" id="PF14341"/>
    </source>
</evidence>